<reference evidence="1" key="1">
    <citation type="journal article" date="2014" name="Front. Microbiol.">
        <title>High frequency of phylogenetically diverse reductive dehalogenase-homologous genes in deep subseafloor sedimentary metagenomes.</title>
        <authorList>
            <person name="Kawai M."/>
            <person name="Futagami T."/>
            <person name="Toyoda A."/>
            <person name="Takaki Y."/>
            <person name="Nishi S."/>
            <person name="Hori S."/>
            <person name="Arai W."/>
            <person name="Tsubouchi T."/>
            <person name="Morono Y."/>
            <person name="Uchiyama I."/>
            <person name="Ito T."/>
            <person name="Fujiyama A."/>
            <person name="Inagaki F."/>
            <person name="Takami H."/>
        </authorList>
    </citation>
    <scope>NUCLEOTIDE SEQUENCE</scope>
    <source>
        <strain evidence="1">Expedition CK06-06</strain>
    </source>
</reference>
<dbReference type="InterPro" id="IPR058240">
    <property type="entry name" value="rSAM_sf"/>
</dbReference>
<feature type="non-terminal residue" evidence="1">
    <location>
        <position position="79"/>
    </location>
</feature>
<proteinExistence type="predicted"/>
<comment type="caution">
    <text evidence="1">The sequence shown here is derived from an EMBL/GenBank/DDBJ whole genome shotgun (WGS) entry which is preliminary data.</text>
</comment>
<evidence type="ECO:0008006" key="2">
    <source>
        <dbReference type="Google" id="ProtNLM"/>
    </source>
</evidence>
<organism evidence="1">
    <name type="scientific">marine sediment metagenome</name>
    <dbReference type="NCBI Taxonomy" id="412755"/>
    <lineage>
        <taxon>unclassified sequences</taxon>
        <taxon>metagenomes</taxon>
        <taxon>ecological metagenomes</taxon>
    </lineage>
</organism>
<accession>X1I449</accession>
<dbReference type="AlphaFoldDB" id="X1I449"/>
<dbReference type="SUPFAM" id="SSF102114">
    <property type="entry name" value="Radical SAM enzymes"/>
    <property type="match status" value="1"/>
</dbReference>
<dbReference type="EMBL" id="BARU01042991">
    <property type="protein sequence ID" value="GAH77181.1"/>
    <property type="molecule type" value="Genomic_DNA"/>
</dbReference>
<sequence>MIPEFVGLVTRREGKKFLKLSKEIDESLITRAGLGGGEGISLYIHIPFCRTLCPFCCFNRYLFREDKARKYFKNLKKEL</sequence>
<name>X1I449_9ZZZZ</name>
<gene>
    <name evidence="1" type="ORF">S03H2_65933</name>
</gene>
<evidence type="ECO:0000313" key="1">
    <source>
        <dbReference type="EMBL" id="GAH77181.1"/>
    </source>
</evidence>
<protein>
    <recommendedName>
        <fullName evidence="2">Coproporphyrinogen III oxidase</fullName>
    </recommendedName>
</protein>